<gene>
    <name evidence="2" type="ORF">GCM10007877_03680</name>
</gene>
<protein>
    <recommendedName>
        <fullName evidence="1">SGNH hydrolase-type esterase domain-containing protein</fullName>
    </recommendedName>
</protein>
<dbReference type="InterPro" id="IPR051532">
    <property type="entry name" value="Ester_Hydrolysis_Enzymes"/>
</dbReference>
<dbReference type="Proteomes" id="UP001156870">
    <property type="component" value="Unassembled WGS sequence"/>
</dbReference>
<feature type="domain" description="SGNH hydrolase-type esterase" evidence="1">
    <location>
        <begin position="63"/>
        <end position="222"/>
    </location>
</feature>
<dbReference type="AlphaFoldDB" id="A0AA37T275"/>
<evidence type="ECO:0000313" key="3">
    <source>
        <dbReference type="Proteomes" id="UP001156870"/>
    </source>
</evidence>
<dbReference type="InterPro" id="IPR013830">
    <property type="entry name" value="SGNH_hydro"/>
</dbReference>
<dbReference type="RefSeq" id="WP_232593648.1">
    <property type="nucleotide sequence ID" value="NZ_BSPD01000017.1"/>
</dbReference>
<reference evidence="2 3" key="1">
    <citation type="journal article" date="2014" name="Int. J. Syst. Evol. Microbiol.">
        <title>Complete genome sequence of Corynebacterium casei LMG S-19264T (=DSM 44701T), isolated from a smear-ripened cheese.</title>
        <authorList>
            <consortium name="US DOE Joint Genome Institute (JGI-PGF)"/>
            <person name="Walter F."/>
            <person name="Albersmeier A."/>
            <person name="Kalinowski J."/>
            <person name="Ruckert C."/>
        </authorList>
    </citation>
    <scope>NUCLEOTIDE SEQUENCE [LARGE SCALE GENOMIC DNA]</scope>
    <source>
        <strain evidence="2 3">NBRC 110095</strain>
    </source>
</reference>
<dbReference type="Gene3D" id="3.40.50.1110">
    <property type="entry name" value="SGNH hydrolase"/>
    <property type="match status" value="1"/>
</dbReference>
<dbReference type="PANTHER" id="PTHR30383">
    <property type="entry name" value="THIOESTERASE 1/PROTEASE 1/LYSOPHOSPHOLIPASE L1"/>
    <property type="match status" value="1"/>
</dbReference>
<comment type="caution">
    <text evidence="2">The sequence shown here is derived from an EMBL/GenBank/DDBJ whole genome shotgun (WGS) entry which is preliminary data.</text>
</comment>
<dbReference type="PANTHER" id="PTHR30383:SF24">
    <property type="entry name" value="THIOESTERASE 1_PROTEASE 1_LYSOPHOSPHOLIPASE L1"/>
    <property type="match status" value="1"/>
</dbReference>
<sequence>MSKNTFNNRALHINILPLLWLLLSATVYGNALPSPNEHTSERNTQVERNTQAQNVETQKTILVVGDSISAAYGLDEKQGWVHLLNKRLQSGEYKDFLAVNASISGNTTGDGLGRLNPLLKAHQPSVVIIELGGNDGLRGYPVKIMERNLRTMISKSQAAGARVLLVGIEIPPNYGERYTQLFRKTFNTVATDTNVLFVPFILDKIATQADLMQDDGIHPTSEAQPMLLDNIWPKLEPLLKSLSL</sequence>
<evidence type="ECO:0000259" key="1">
    <source>
        <dbReference type="Pfam" id="PF13472"/>
    </source>
</evidence>
<dbReference type="InterPro" id="IPR036514">
    <property type="entry name" value="SGNH_hydro_sf"/>
</dbReference>
<keyword evidence="3" id="KW-1185">Reference proteome</keyword>
<dbReference type="EMBL" id="BSPD01000017">
    <property type="protein sequence ID" value="GLS24654.1"/>
    <property type="molecule type" value="Genomic_DNA"/>
</dbReference>
<dbReference type="GO" id="GO:0004622">
    <property type="term" value="F:phosphatidylcholine lysophospholipase activity"/>
    <property type="evidence" value="ECO:0007669"/>
    <property type="project" value="TreeGrafter"/>
</dbReference>
<proteinExistence type="predicted"/>
<dbReference type="Pfam" id="PF13472">
    <property type="entry name" value="Lipase_GDSL_2"/>
    <property type="match status" value="1"/>
</dbReference>
<dbReference type="SUPFAM" id="SSF52266">
    <property type="entry name" value="SGNH hydrolase"/>
    <property type="match status" value="1"/>
</dbReference>
<name>A0AA37T275_9GAMM</name>
<accession>A0AA37T275</accession>
<dbReference type="CDD" id="cd01822">
    <property type="entry name" value="Lysophospholipase_L1_like"/>
    <property type="match status" value="1"/>
</dbReference>
<organism evidence="2 3">
    <name type="scientific">Marinibactrum halimedae</name>
    <dbReference type="NCBI Taxonomy" id="1444977"/>
    <lineage>
        <taxon>Bacteria</taxon>
        <taxon>Pseudomonadati</taxon>
        <taxon>Pseudomonadota</taxon>
        <taxon>Gammaproteobacteria</taxon>
        <taxon>Cellvibrionales</taxon>
        <taxon>Cellvibrionaceae</taxon>
        <taxon>Marinibactrum</taxon>
    </lineage>
</organism>
<evidence type="ECO:0000313" key="2">
    <source>
        <dbReference type="EMBL" id="GLS24654.1"/>
    </source>
</evidence>